<evidence type="ECO:0000256" key="1">
    <source>
        <dbReference type="ARBA" id="ARBA00003819"/>
    </source>
</evidence>
<keyword evidence="8" id="KW-1185">Reference proteome</keyword>
<proteinExistence type="inferred from homology"/>
<dbReference type="CDD" id="cd13831">
    <property type="entry name" value="HU"/>
    <property type="match status" value="1"/>
</dbReference>
<dbReference type="GO" id="GO:0003677">
    <property type="term" value="F:DNA binding"/>
    <property type="evidence" value="ECO:0007669"/>
    <property type="project" value="UniProtKB-KW"/>
</dbReference>
<evidence type="ECO:0000313" key="7">
    <source>
        <dbReference type="EMBL" id="MFC7294413.1"/>
    </source>
</evidence>
<dbReference type="Gene3D" id="4.10.520.10">
    <property type="entry name" value="IHF-like DNA-binding proteins"/>
    <property type="match status" value="1"/>
</dbReference>
<comment type="similarity">
    <text evidence="2 6">Belongs to the bacterial histone-like protein family.</text>
</comment>
<sequence>MRKPELAAAIAERTGLTREKASEVITAFTDQVSAAAARGEDTTLIGFGTFNIRAREARDGRNPQTGASIRIPASKTVGFKAGKALKDAFR</sequence>
<evidence type="ECO:0000313" key="8">
    <source>
        <dbReference type="Proteomes" id="UP001596506"/>
    </source>
</evidence>
<dbReference type="RefSeq" id="WP_100689143.1">
    <property type="nucleotide sequence ID" value="NZ_JBHTBD010000002.1"/>
</dbReference>
<evidence type="ECO:0000256" key="3">
    <source>
        <dbReference type="ARBA" id="ARBA00011870"/>
    </source>
</evidence>
<dbReference type="PANTHER" id="PTHR33175:SF3">
    <property type="entry name" value="DNA-BINDING PROTEIN HU-BETA"/>
    <property type="match status" value="1"/>
</dbReference>
<dbReference type="InterPro" id="IPR010992">
    <property type="entry name" value="IHF-like_DNA-bd_dom_sf"/>
</dbReference>
<accession>A0ABW2ITY1</accession>
<dbReference type="PROSITE" id="PS00045">
    <property type="entry name" value="HISTONE_LIKE"/>
    <property type="match status" value="1"/>
</dbReference>
<dbReference type="PANTHER" id="PTHR33175">
    <property type="entry name" value="DNA-BINDING PROTEIN HU"/>
    <property type="match status" value="1"/>
</dbReference>
<dbReference type="EMBL" id="JBHTBD010000002">
    <property type="protein sequence ID" value="MFC7294413.1"/>
    <property type="molecule type" value="Genomic_DNA"/>
</dbReference>
<dbReference type="InterPro" id="IPR020816">
    <property type="entry name" value="Histone-like_DNA-bd_CS"/>
</dbReference>
<dbReference type="SUPFAM" id="SSF47729">
    <property type="entry name" value="IHF-like DNA-binding proteins"/>
    <property type="match status" value="1"/>
</dbReference>
<dbReference type="Pfam" id="PF00216">
    <property type="entry name" value="Bac_DNA_binding"/>
    <property type="match status" value="1"/>
</dbReference>
<reference evidence="8" key="1">
    <citation type="journal article" date="2019" name="Int. J. Syst. Evol. Microbiol.">
        <title>The Global Catalogue of Microorganisms (GCM) 10K type strain sequencing project: providing services to taxonomists for standard genome sequencing and annotation.</title>
        <authorList>
            <consortium name="The Broad Institute Genomics Platform"/>
            <consortium name="The Broad Institute Genome Sequencing Center for Infectious Disease"/>
            <person name="Wu L."/>
            <person name="Ma J."/>
        </authorList>
    </citation>
    <scope>NUCLEOTIDE SEQUENCE [LARGE SCALE GENOMIC DNA]</scope>
    <source>
        <strain evidence="8">CCUG 60559</strain>
    </source>
</reference>
<dbReference type="InterPro" id="IPR000119">
    <property type="entry name" value="Hist_DNA-bd"/>
</dbReference>
<comment type="caution">
    <text evidence="7">The sequence shown here is derived from an EMBL/GenBank/DDBJ whole genome shotgun (WGS) entry which is preliminary data.</text>
</comment>
<evidence type="ECO:0000256" key="4">
    <source>
        <dbReference type="ARBA" id="ARBA00023067"/>
    </source>
</evidence>
<comment type="subunit">
    <text evidence="3">Heterodimer of an alpha and a beta chain.</text>
</comment>
<evidence type="ECO:0000256" key="6">
    <source>
        <dbReference type="RuleBase" id="RU003939"/>
    </source>
</evidence>
<dbReference type="PRINTS" id="PR01727">
    <property type="entry name" value="DNABINDINGHU"/>
</dbReference>
<gene>
    <name evidence="7" type="ORF">ACFQQA_06730</name>
</gene>
<evidence type="ECO:0000256" key="2">
    <source>
        <dbReference type="ARBA" id="ARBA00010529"/>
    </source>
</evidence>
<keyword evidence="5 7" id="KW-0238">DNA-binding</keyword>
<dbReference type="Proteomes" id="UP001596506">
    <property type="component" value="Unassembled WGS sequence"/>
</dbReference>
<comment type="function">
    <text evidence="1">Histone-like DNA-binding protein which is capable of wrapping DNA to stabilize it, and thus to prevent its denaturation under extreme environmental conditions.</text>
</comment>
<name>A0ABW2ITY1_9GAMM</name>
<dbReference type="SMART" id="SM00411">
    <property type="entry name" value="BHL"/>
    <property type="match status" value="1"/>
</dbReference>
<keyword evidence="4" id="KW-0226">DNA condensation</keyword>
<protein>
    <submittedName>
        <fullName evidence="7">HU family DNA-binding protein</fullName>
    </submittedName>
</protein>
<evidence type="ECO:0000256" key="5">
    <source>
        <dbReference type="ARBA" id="ARBA00023125"/>
    </source>
</evidence>
<organism evidence="7 8">
    <name type="scientific">Marinobacter aromaticivorans</name>
    <dbReference type="NCBI Taxonomy" id="1494078"/>
    <lineage>
        <taxon>Bacteria</taxon>
        <taxon>Pseudomonadati</taxon>
        <taxon>Pseudomonadota</taxon>
        <taxon>Gammaproteobacteria</taxon>
        <taxon>Pseudomonadales</taxon>
        <taxon>Marinobacteraceae</taxon>
        <taxon>Marinobacter</taxon>
    </lineage>
</organism>